<dbReference type="Proteomes" id="UP001362999">
    <property type="component" value="Unassembled WGS sequence"/>
</dbReference>
<dbReference type="PRINTS" id="PR00320">
    <property type="entry name" value="GPROTEINBRPT"/>
</dbReference>
<feature type="repeat" description="WD" evidence="3">
    <location>
        <begin position="985"/>
        <end position="1023"/>
    </location>
</feature>
<dbReference type="SUPFAM" id="SSF50978">
    <property type="entry name" value="WD40 repeat-like"/>
    <property type="match status" value="2"/>
</dbReference>
<keyword evidence="2" id="KW-0677">Repeat</keyword>
<dbReference type="InterPro" id="IPR036322">
    <property type="entry name" value="WD40_repeat_dom_sf"/>
</dbReference>
<evidence type="ECO:0000313" key="5">
    <source>
        <dbReference type="EMBL" id="KAK6977854.1"/>
    </source>
</evidence>
<dbReference type="InterPro" id="IPR056884">
    <property type="entry name" value="NPHP3-like_N"/>
</dbReference>
<proteinExistence type="predicted"/>
<dbReference type="EMBL" id="JAWWNJ010000164">
    <property type="protein sequence ID" value="KAK6977854.1"/>
    <property type="molecule type" value="Genomic_DNA"/>
</dbReference>
<dbReference type="InterPro" id="IPR007111">
    <property type="entry name" value="NACHT_NTPase"/>
</dbReference>
<comment type="caution">
    <text evidence="5">The sequence shown here is derived from an EMBL/GenBank/DDBJ whole genome shotgun (WGS) entry which is preliminary data.</text>
</comment>
<dbReference type="InterPro" id="IPR015943">
    <property type="entry name" value="WD40/YVTN_repeat-like_dom_sf"/>
</dbReference>
<feature type="repeat" description="WD" evidence="3">
    <location>
        <begin position="651"/>
        <end position="692"/>
    </location>
</feature>
<name>A0AAV9ZCC8_9AGAR</name>
<protein>
    <submittedName>
        <fullName evidence="5">WD40-repeat-containing domain protein</fullName>
    </submittedName>
</protein>
<dbReference type="CDD" id="cd00200">
    <property type="entry name" value="WD40"/>
    <property type="match status" value="2"/>
</dbReference>
<feature type="repeat" description="WD" evidence="3">
    <location>
        <begin position="899"/>
        <end position="931"/>
    </location>
</feature>
<dbReference type="PROSITE" id="PS00678">
    <property type="entry name" value="WD_REPEATS_1"/>
    <property type="match status" value="5"/>
</dbReference>
<dbReference type="AlphaFoldDB" id="A0AAV9ZCC8"/>
<dbReference type="Pfam" id="PF00400">
    <property type="entry name" value="WD40"/>
    <property type="match status" value="9"/>
</dbReference>
<dbReference type="InterPro" id="IPR019775">
    <property type="entry name" value="WD40_repeat_CS"/>
</dbReference>
<dbReference type="InterPro" id="IPR020472">
    <property type="entry name" value="WD40_PAC1"/>
</dbReference>
<feature type="repeat" description="WD" evidence="3">
    <location>
        <begin position="567"/>
        <end position="608"/>
    </location>
</feature>
<feature type="repeat" description="WD" evidence="3">
    <location>
        <begin position="609"/>
        <end position="650"/>
    </location>
</feature>
<feature type="repeat" description="WD" evidence="3">
    <location>
        <begin position="795"/>
        <end position="810"/>
    </location>
</feature>
<dbReference type="SUPFAM" id="SSF52540">
    <property type="entry name" value="P-loop containing nucleoside triphosphate hydrolases"/>
    <property type="match status" value="1"/>
</dbReference>
<dbReference type="GO" id="GO:1990234">
    <property type="term" value="C:transferase complex"/>
    <property type="evidence" value="ECO:0007669"/>
    <property type="project" value="UniProtKB-ARBA"/>
</dbReference>
<dbReference type="PROSITE" id="PS50837">
    <property type="entry name" value="NACHT"/>
    <property type="match status" value="1"/>
</dbReference>
<dbReference type="Pfam" id="PF24883">
    <property type="entry name" value="NPHP3_N"/>
    <property type="match status" value="1"/>
</dbReference>
<dbReference type="InterPro" id="IPR001680">
    <property type="entry name" value="WD40_rpt"/>
</dbReference>
<reference evidence="5 6" key="1">
    <citation type="journal article" date="2024" name="J Genomics">
        <title>Draft genome sequencing and assembly of Favolaschia claudopus CIRM-BRFM 2984 isolated from oak limbs.</title>
        <authorList>
            <person name="Navarro D."/>
            <person name="Drula E."/>
            <person name="Chaduli D."/>
            <person name="Cazenave R."/>
            <person name="Ahrendt S."/>
            <person name="Wang J."/>
            <person name="Lipzen A."/>
            <person name="Daum C."/>
            <person name="Barry K."/>
            <person name="Grigoriev I.V."/>
            <person name="Favel A."/>
            <person name="Rosso M.N."/>
            <person name="Martin F."/>
        </authorList>
    </citation>
    <scope>NUCLEOTIDE SEQUENCE [LARGE SCALE GENOMIC DNA]</scope>
    <source>
        <strain evidence="5 6">CIRM-BRFM 2984</strain>
    </source>
</reference>
<evidence type="ECO:0000256" key="3">
    <source>
        <dbReference type="PROSITE-ProRule" id="PRU00221"/>
    </source>
</evidence>
<dbReference type="PROSITE" id="PS50082">
    <property type="entry name" value="WD_REPEATS_2"/>
    <property type="match status" value="10"/>
</dbReference>
<dbReference type="PROSITE" id="PS50294">
    <property type="entry name" value="WD_REPEATS_REGION"/>
    <property type="match status" value="7"/>
</dbReference>
<feature type="domain" description="NACHT" evidence="4">
    <location>
        <begin position="17"/>
        <end position="164"/>
    </location>
</feature>
<accession>A0AAV9ZCC8</accession>
<keyword evidence="1 3" id="KW-0853">WD repeat</keyword>
<dbReference type="InterPro" id="IPR027417">
    <property type="entry name" value="P-loop_NTPase"/>
</dbReference>
<feature type="repeat" description="WD" evidence="3">
    <location>
        <begin position="819"/>
        <end position="851"/>
    </location>
</feature>
<dbReference type="Gene3D" id="3.40.50.300">
    <property type="entry name" value="P-loop containing nucleotide triphosphate hydrolases"/>
    <property type="match status" value="1"/>
</dbReference>
<dbReference type="PANTHER" id="PTHR22847:SF637">
    <property type="entry name" value="WD REPEAT DOMAIN 5B"/>
    <property type="match status" value="1"/>
</dbReference>
<gene>
    <name evidence="5" type="ORF">R3P38DRAFT_3471321</name>
</gene>
<evidence type="ECO:0000313" key="6">
    <source>
        <dbReference type="Proteomes" id="UP001362999"/>
    </source>
</evidence>
<feature type="repeat" description="WD" evidence="3">
    <location>
        <begin position="941"/>
        <end position="982"/>
    </location>
</feature>
<evidence type="ECO:0000256" key="1">
    <source>
        <dbReference type="ARBA" id="ARBA00022574"/>
    </source>
</evidence>
<dbReference type="SMART" id="SM00320">
    <property type="entry name" value="WD40"/>
    <property type="match status" value="12"/>
</dbReference>
<sequence length="1165" mass="129015">MFLDRIHTWFNNPQGPQIFWLSGLGGTGKTAISHTVCEALHSKGHLGASFFFSRDEADHRSVAFIIPTIAFQLAAVNVAYRKRLVDVLREHPDAASHAQQYQITELLLEPLKKVPAFGPYLIVLDALDECDKERGTEGGDLVPLLLTELPRSGLAIKVLITSRPERSIQSVFKPANLPKSLHETAVLHEMDQPAIQEDIKSYLTHHLQEIQINREVQPPWPDWPGTVAFNELVLRAGMFFIFAATIVKTLADKLYSPRDRLQRLLGNTNKPSTGLYSQVDNLYLQILQSFVENRGDALELCERFQKIVGTIVVLQNPLSISALGELLEHDKDDIEGALTPLHSLLVISPGYNQPIRIFHPSFRDFLVVQNRCADPRFMISEEQVHSQLASCCLTIMLHHLKRNICNIREDVVLNSEIPDLQKRLQESVSPALSYACQHWGYHLSHSDVAGPQGELAKKMSDFASTKLLYWVEVLSLEQRFPLCVSNLLAVFSWCKNNIPNTYNMVYDAYRLVLDFHNAISISAIQVYNSALLFIPDCSILHAYKHELPMYTLKSPHTENWDASLLVLEGHTSTVNMISISPNGGRVASPSDDGYICIWDISNGSQVLRLAGHEGEIKSVGYSPDSAFLVSSGADNTVRLWEAVTGSSIFMFLGHNACVRVAIFSSNGDIIASGSDDKTLALWDVQETKQLALLTGHSAPVTCLLFSSDDSQIMSGSEDCTIRVWDVRSHDAIRVLQCADAVLSLALNSTTLFAGSKNGVITLRGAKHYEEISYLVDGEAAINSLSVLSRNGVDQLVSGSSDGIVRIWDLSGSESWIAKYRGHSGPVECIQSTSDGLYILSASVDRTVRLWDATMTGVQGSEEFVMVVQIPENIDHIVSGSTHGKIALWNTDDGSLVYEVNAHIGTVLSLSFSNDDKLIASSSVDQTICILNSGNGSIFGVLRGHTDEVYTAQFSADDTLLVSASPDAQVIIWDVATQTQKHSLIHNSGVGVASFSPDDKLLCSGTLDGEIHIWNVETGERVTILKGNPTPMPPILWALFSPDGVWLASWLEDESVKVWKVLGLNFEPWPVQDWRLDRRANNDGVIAAREGKTPARYEDLLPDDELHYLQEDGWITFPHTGKRVCWVPASRRQPWLRTLWESQKGIFATDSQAGNLTIVDLRSTIM</sequence>
<dbReference type="PANTHER" id="PTHR22847">
    <property type="entry name" value="WD40 REPEAT PROTEIN"/>
    <property type="match status" value="1"/>
</dbReference>
<dbReference type="Gene3D" id="2.130.10.10">
    <property type="entry name" value="YVTN repeat-like/Quinoprotein amine dehydrogenase"/>
    <property type="match status" value="3"/>
</dbReference>
<keyword evidence="6" id="KW-1185">Reference proteome</keyword>
<organism evidence="5 6">
    <name type="scientific">Favolaschia claudopus</name>
    <dbReference type="NCBI Taxonomy" id="2862362"/>
    <lineage>
        <taxon>Eukaryota</taxon>
        <taxon>Fungi</taxon>
        <taxon>Dikarya</taxon>
        <taxon>Basidiomycota</taxon>
        <taxon>Agaricomycotina</taxon>
        <taxon>Agaricomycetes</taxon>
        <taxon>Agaricomycetidae</taxon>
        <taxon>Agaricales</taxon>
        <taxon>Marasmiineae</taxon>
        <taxon>Mycenaceae</taxon>
        <taxon>Favolaschia</taxon>
    </lineage>
</organism>
<evidence type="ECO:0000259" key="4">
    <source>
        <dbReference type="PROSITE" id="PS50837"/>
    </source>
</evidence>
<evidence type="ECO:0000256" key="2">
    <source>
        <dbReference type="ARBA" id="ARBA00022737"/>
    </source>
</evidence>
<feature type="repeat" description="WD" evidence="3">
    <location>
        <begin position="857"/>
        <end position="898"/>
    </location>
</feature>
<feature type="repeat" description="WD" evidence="3">
    <location>
        <begin position="693"/>
        <end position="734"/>
    </location>
</feature>